<gene>
    <name evidence="2" type="ORF">PLEPLA_LOCUS42997</name>
</gene>
<accession>A0A9N7VN05</accession>
<feature type="region of interest" description="Disordered" evidence="1">
    <location>
        <begin position="66"/>
        <end position="125"/>
    </location>
</feature>
<evidence type="ECO:0000313" key="3">
    <source>
        <dbReference type="Proteomes" id="UP001153269"/>
    </source>
</evidence>
<sequence>MKRPQPFTSTGENLPSSIILSDDRNYILNSANSSSLQDEGGQATDGTATVLCSFVQVVDFCSCTTLQTGRDGPEMDGSEEEARESGTAVNQRDNVPDIDVLSPEELWRLDRQRDDKERGTDGARK</sequence>
<dbReference type="Proteomes" id="UP001153269">
    <property type="component" value="Unassembled WGS sequence"/>
</dbReference>
<name>A0A9N7VN05_PLEPL</name>
<evidence type="ECO:0000256" key="1">
    <source>
        <dbReference type="SAM" id="MobiDB-lite"/>
    </source>
</evidence>
<evidence type="ECO:0000313" key="2">
    <source>
        <dbReference type="EMBL" id="CAB1455226.1"/>
    </source>
</evidence>
<comment type="caution">
    <text evidence="2">The sequence shown here is derived from an EMBL/GenBank/DDBJ whole genome shotgun (WGS) entry which is preliminary data.</text>
</comment>
<protein>
    <submittedName>
        <fullName evidence="2">Uncharacterized protein</fullName>
    </submittedName>
</protein>
<proteinExistence type="predicted"/>
<reference evidence="2" key="1">
    <citation type="submission" date="2020-03" db="EMBL/GenBank/DDBJ databases">
        <authorList>
            <person name="Weist P."/>
        </authorList>
    </citation>
    <scope>NUCLEOTIDE SEQUENCE</scope>
</reference>
<organism evidence="2 3">
    <name type="scientific">Pleuronectes platessa</name>
    <name type="common">European plaice</name>
    <dbReference type="NCBI Taxonomy" id="8262"/>
    <lineage>
        <taxon>Eukaryota</taxon>
        <taxon>Metazoa</taxon>
        <taxon>Chordata</taxon>
        <taxon>Craniata</taxon>
        <taxon>Vertebrata</taxon>
        <taxon>Euteleostomi</taxon>
        <taxon>Actinopterygii</taxon>
        <taxon>Neopterygii</taxon>
        <taxon>Teleostei</taxon>
        <taxon>Neoteleostei</taxon>
        <taxon>Acanthomorphata</taxon>
        <taxon>Carangaria</taxon>
        <taxon>Pleuronectiformes</taxon>
        <taxon>Pleuronectoidei</taxon>
        <taxon>Pleuronectidae</taxon>
        <taxon>Pleuronectes</taxon>
    </lineage>
</organism>
<dbReference type="AlphaFoldDB" id="A0A9N7VN05"/>
<dbReference type="EMBL" id="CADEAL010004246">
    <property type="protein sequence ID" value="CAB1455226.1"/>
    <property type="molecule type" value="Genomic_DNA"/>
</dbReference>
<keyword evidence="3" id="KW-1185">Reference proteome</keyword>
<feature type="compositionally biased region" description="Basic and acidic residues" evidence="1">
    <location>
        <begin position="105"/>
        <end position="125"/>
    </location>
</feature>